<evidence type="ECO:0000313" key="2">
    <source>
        <dbReference type="EMBL" id="QDT31185.1"/>
    </source>
</evidence>
<evidence type="ECO:0000313" key="3">
    <source>
        <dbReference type="Proteomes" id="UP000315724"/>
    </source>
</evidence>
<protein>
    <submittedName>
        <fullName evidence="2">Uncharacterized protein</fullName>
    </submittedName>
</protein>
<dbReference type="EMBL" id="CP036267">
    <property type="protein sequence ID" value="QDT31185.1"/>
    <property type="molecule type" value="Genomic_DNA"/>
</dbReference>
<feature type="chain" id="PRO_5022076382" evidence="1">
    <location>
        <begin position="21"/>
        <end position="199"/>
    </location>
</feature>
<dbReference type="KEGG" id="tpol:Mal48_04170"/>
<keyword evidence="3" id="KW-1185">Reference proteome</keyword>
<feature type="signal peptide" evidence="1">
    <location>
        <begin position="1"/>
        <end position="20"/>
    </location>
</feature>
<dbReference type="InterPro" id="IPR011043">
    <property type="entry name" value="Gal_Oxase/kelch_b-propeller"/>
</dbReference>
<accession>A0A517QHS7</accession>
<organism evidence="2 3">
    <name type="scientific">Thalassoglobus polymorphus</name>
    <dbReference type="NCBI Taxonomy" id="2527994"/>
    <lineage>
        <taxon>Bacteria</taxon>
        <taxon>Pseudomonadati</taxon>
        <taxon>Planctomycetota</taxon>
        <taxon>Planctomycetia</taxon>
        <taxon>Planctomycetales</taxon>
        <taxon>Planctomycetaceae</taxon>
        <taxon>Thalassoglobus</taxon>
    </lineage>
</organism>
<dbReference type="RefSeq" id="WP_145195573.1">
    <property type="nucleotide sequence ID" value="NZ_CP036267.1"/>
</dbReference>
<dbReference type="Proteomes" id="UP000315724">
    <property type="component" value="Chromosome"/>
</dbReference>
<evidence type="ECO:0000256" key="1">
    <source>
        <dbReference type="SAM" id="SignalP"/>
    </source>
</evidence>
<dbReference type="AlphaFoldDB" id="A0A517QHS7"/>
<keyword evidence="1" id="KW-0732">Signal</keyword>
<dbReference type="SUPFAM" id="SSF50965">
    <property type="entry name" value="Galactose oxidase, central domain"/>
    <property type="match status" value="1"/>
</dbReference>
<sequence length="199" mass="21257" precursor="true">MPVRIFATILVLSIASSTHAQIHSGGGFGGGGGLDNETFRSSLQASSAPYVETDNILITISKTGKTVTAFSALTGKTASLSFEEKVEPFVPIVSGNLACFAHNKSAYAFIATTGKWQAVKTKTKNAQFIHSGTMACFVEGKTAYAIGDQTGKWLQIDAEEVPIPSFTTTMVKFQVKSKIYICSATSKEWQVIDLESDGK</sequence>
<name>A0A517QHS7_9PLAN</name>
<reference evidence="2 3" key="1">
    <citation type="submission" date="2019-02" db="EMBL/GenBank/DDBJ databases">
        <title>Deep-cultivation of Planctomycetes and their phenomic and genomic characterization uncovers novel biology.</title>
        <authorList>
            <person name="Wiegand S."/>
            <person name="Jogler M."/>
            <person name="Boedeker C."/>
            <person name="Pinto D."/>
            <person name="Vollmers J."/>
            <person name="Rivas-Marin E."/>
            <person name="Kohn T."/>
            <person name="Peeters S.H."/>
            <person name="Heuer A."/>
            <person name="Rast P."/>
            <person name="Oberbeckmann S."/>
            <person name="Bunk B."/>
            <person name="Jeske O."/>
            <person name="Meyerdierks A."/>
            <person name="Storesund J.E."/>
            <person name="Kallscheuer N."/>
            <person name="Luecker S."/>
            <person name="Lage O.M."/>
            <person name="Pohl T."/>
            <person name="Merkel B.J."/>
            <person name="Hornburger P."/>
            <person name="Mueller R.-W."/>
            <person name="Bruemmer F."/>
            <person name="Labrenz M."/>
            <person name="Spormann A.M."/>
            <person name="Op den Camp H."/>
            <person name="Overmann J."/>
            <person name="Amann R."/>
            <person name="Jetten M.S.M."/>
            <person name="Mascher T."/>
            <person name="Medema M.H."/>
            <person name="Devos D.P."/>
            <person name="Kaster A.-K."/>
            <person name="Ovreas L."/>
            <person name="Rohde M."/>
            <person name="Galperin M.Y."/>
            <person name="Jogler C."/>
        </authorList>
    </citation>
    <scope>NUCLEOTIDE SEQUENCE [LARGE SCALE GENOMIC DNA]</scope>
    <source>
        <strain evidence="2 3">Mal48</strain>
    </source>
</reference>
<gene>
    <name evidence="2" type="ORF">Mal48_04170</name>
</gene>
<proteinExistence type="predicted"/>